<evidence type="ECO:0000313" key="3">
    <source>
        <dbReference type="Proteomes" id="UP001634394"/>
    </source>
</evidence>
<accession>A0ABD3XYM8</accession>
<sequence>MSITDLSTPGLADKRNEPEAIIQKVEVSRLKTYQGEVGLAKEWNENFTDPASPVYKQEASNFISAMDQVYRNIPDKDRYNGTVVDGFRSGSTVVDYRLFWNDKFIQEIVTFPKSNDGQTGQVISEVEINPTDTAVLINLIKYELPNLLGTPLTATPKLQ</sequence>
<dbReference type="Pfam" id="PF01390">
    <property type="entry name" value="SEA"/>
    <property type="match status" value="1"/>
</dbReference>
<evidence type="ECO:0000259" key="1">
    <source>
        <dbReference type="PROSITE" id="PS50024"/>
    </source>
</evidence>
<dbReference type="Gene3D" id="3.30.70.960">
    <property type="entry name" value="SEA domain"/>
    <property type="match status" value="1"/>
</dbReference>
<dbReference type="AlphaFoldDB" id="A0ABD3XYM8"/>
<dbReference type="SUPFAM" id="SSF82671">
    <property type="entry name" value="SEA domain"/>
    <property type="match status" value="1"/>
</dbReference>
<comment type="caution">
    <text evidence="2">The sequence shown here is derived from an EMBL/GenBank/DDBJ whole genome shotgun (WGS) entry which is preliminary data.</text>
</comment>
<reference evidence="2 3" key="1">
    <citation type="submission" date="2024-11" db="EMBL/GenBank/DDBJ databases">
        <title>Chromosome-level genome assembly of the freshwater bivalve Anodonta woodiana.</title>
        <authorList>
            <person name="Chen X."/>
        </authorList>
    </citation>
    <scope>NUCLEOTIDE SEQUENCE [LARGE SCALE GENOMIC DNA]</scope>
    <source>
        <strain evidence="2">MN2024</strain>
        <tissue evidence="2">Gills</tissue>
    </source>
</reference>
<dbReference type="InterPro" id="IPR036364">
    <property type="entry name" value="SEA_dom_sf"/>
</dbReference>
<feature type="domain" description="SEA" evidence="1">
    <location>
        <begin position="29"/>
        <end position="133"/>
    </location>
</feature>
<keyword evidence="3" id="KW-1185">Reference proteome</keyword>
<dbReference type="PROSITE" id="PS50024">
    <property type="entry name" value="SEA"/>
    <property type="match status" value="1"/>
</dbReference>
<dbReference type="Proteomes" id="UP001634394">
    <property type="component" value="Unassembled WGS sequence"/>
</dbReference>
<dbReference type="InterPro" id="IPR000082">
    <property type="entry name" value="SEA_dom"/>
</dbReference>
<evidence type="ECO:0000313" key="2">
    <source>
        <dbReference type="EMBL" id="KAL3890538.1"/>
    </source>
</evidence>
<proteinExistence type="predicted"/>
<dbReference type="EMBL" id="JBJQND010000001">
    <property type="protein sequence ID" value="KAL3890538.1"/>
    <property type="molecule type" value="Genomic_DNA"/>
</dbReference>
<feature type="non-terminal residue" evidence="2">
    <location>
        <position position="159"/>
    </location>
</feature>
<protein>
    <recommendedName>
        <fullName evidence="1">SEA domain-containing protein</fullName>
    </recommendedName>
</protein>
<name>A0ABD3XYM8_SINWO</name>
<gene>
    <name evidence="2" type="ORF">ACJMK2_002820</name>
</gene>
<organism evidence="2 3">
    <name type="scientific">Sinanodonta woodiana</name>
    <name type="common">Chinese pond mussel</name>
    <name type="synonym">Anodonta woodiana</name>
    <dbReference type="NCBI Taxonomy" id="1069815"/>
    <lineage>
        <taxon>Eukaryota</taxon>
        <taxon>Metazoa</taxon>
        <taxon>Spiralia</taxon>
        <taxon>Lophotrochozoa</taxon>
        <taxon>Mollusca</taxon>
        <taxon>Bivalvia</taxon>
        <taxon>Autobranchia</taxon>
        <taxon>Heteroconchia</taxon>
        <taxon>Palaeoheterodonta</taxon>
        <taxon>Unionida</taxon>
        <taxon>Unionoidea</taxon>
        <taxon>Unionidae</taxon>
        <taxon>Unioninae</taxon>
        <taxon>Sinanodonta</taxon>
    </lineage>
</organism>
<dbReference type="SMART" id="SM00200">
    <property type="entry name" value="SEA"/>
    <property type="match status" value="1"/>
</dbReference>